<dbReference type="Gene3D" id="1.10.10.10">
    <property type="entry name" value="Winged helix-like DNA-binding domain superfamily/Winged helix DNA-binding domain"/>
    <property type="match status" value="1"/>
</dbReference>
<dbReference type="InterPro" id="IPR036527">
    <property type="entry name" value="SCP2_sterol-bd_dom_sf"/>
</dbReference>
<dbReference type="InterPro" id="IPR036388">
    <property type="entry name" value="WH-like_DNA-bd_sf"/>
</dbReference>
<dbReference type="GO" id="GO:0003677">
    <property type="term" value="F:DNA binding"/>
    <property type="evidence" value="ECO:0007669"/>
    <property type="project" value="UniProtKB-KW"/>
</dbReference>
<dbReference type="CDD" id="cd00090">
    <property type="entry name" value="HTH_ARSR"/>
    <property type="match status" value="1"/>
</dbReference>
<accession>A0AA87URU3</accession>
<dbReference type="PANTHER" id="PTHR33204">
    <property type="entry name" value="TRANSCRIPTIONAL REGULATOR, MARR FAMILY"/>
    <property type="match status" value="1"/>
</dbReference>
<evidence type="ECO:0000259" key="4">
    <source>
        <dbReference type="PROSITE" id="PS51118"/>
    </source>
</evidence>
<evidence type="ECO:0000256" key="1">
    <source>
        <dbReference type="ARBA" id="ARBA00023015"/>
    </source>
</evidence>
<reference evidence="5 6" key="1">
    <citation type="submission" date="2019-07" db="EMBL/GenBank/DDBJ databases">
        <title>Whole genome shotgun sequence of Agrococcus baldri NBRC 103055.</title>
        <authorList>
            <person name="Hosoyama A."/>
            <person name="Uohara A."/>
            <person name="Ohji S."/>
            <person name="Ichikawa N."/>
        </authorList>
    </citation>
    <scope>NUCLEOTIDE SEQUENCE [LARGE SCALE GENOMIC DNA]</scope>
    <source>
        <strain evidence="5 6">NBRC 103055</strain>
    </source>
</reference>
<dbReference type="SUPFAM" id="SSF46785">
    <property type="entry name" value="Winged helix' DNA-binding domain"/>
    <property type="match status" value="1"/>
</dbReference>
<dbReference type="InterPro" id="IPR002577">
    <property type="entry name" value="HTH_HxlR"/>
</dbReference>
<dbReference type="AlphaFoldDB" id="A0AA87URU3"/>
<dbReference type="PANTHER" id="PTHR33204:SF18">
    <property type="entry name" value="TRANSCRIPTIONAL REGULATORY PROTEIN"/>
    <property type="match status" value="1"/>
</dbReference>
<evidence type="ECO:0000313" key="5">
    <source>
        <dbReference type="EMBL" id="GEK80203.1"/>
    </source>
</evidence>
<keyword evidence="1" id="KW-0805">Transcription regulation</keyword>
<protein>
    <submittedName>
        <fullName evidence="5">HxlR family transcriptional regulator</fullName>
    </submittedName>
</protein>
<sequence>MSGYGQFCPVAKAMELLDERWTLLVVRELLAGSSRFNDLRRGVPQMSPALLSKRLQRLEHAGLVRKRVDGSRTSYRLTQSGEELRPIVEALAGWGVRWIGELGQADLDPHLLLWDMRRTIDVEAWPRRRTTLAVRFTDVDASAARWWLVCHDGEIDLCDFDPGFPVAARLTTTLRALTLVWRGDRSWQVALGSGSVVIDGEADAVRRVHAWIGTAGWAVTPRPSAQEIAAVGEPVPA</sequence>
<feature type="domain" description="HTH hxlR-type" evidence="4">
    <location>
        <begin position="8"/>
        <end position="103"/>
    </location>
</feature>
<evidence type="ECO:0000313" key="6">
    <source>
        <dbReference type="Proteomes" id="UP000321749"/>
    </source>
</evidence>
<dbReference type="InterPro" id="IPR011991">
    <property type="entry name" value="ArsR-like_HTH"/>
</dbReference>
<dbReference type="InterPro" id="IPR036390">
    <property type="entry name" value="WH_DNA-bd_sf"/>
</dbReference>
<dbReference type="RefSeq" id="WP_146794271.1">
    <property type="nucleotide sequence ID" value="NZ_BJUU01000008.1"/>
</dbReference>
<keyword evidence="2" id="KW-0238">DNA-binding</keyword>
<dbReference type="EMBL" id="BJUU01000008">
    <property type="protein sequence ID" value="GEK80203.1"/>
    <property type="molecule type" value="Genomic_DNA"/>
</dbReference>
<evidence type="ECO:0000256" key="3">
    <source>
        <dbReference type="ARBA" id="ARBA00023163"/>
    </source>
</evidence>
<gene>
    <name evidence="5" type="ORF">ABA31_15540</name>
</gene>
<dbReference type="SUPFAM" id="SSF55718">
    <property type="entry name" value="SCP-like"/>
    <property type="match status" value="1"/>
</dbReference>
<organism evidence="5 6">
    <name type="scientific">Agrococcus baldri</name>
    <dbReference type="NCBI Taxonomy" id="153730"/>
    <lineage>
        <taxon>Bacteria</taxon>
        <taxon>Bacillati</taxon>
        <taxon>Actinomycetota</taxon>
        <taxon>Actinomycetes</taxon>
        <taxon>Micrococcales</taxon>
        <taxon>Microbacteriaceae</taxon>
        <taxon>Agrococcus</taxon>
    </lineage>
</organism>
<dbReference type="Proteomes" id="UP000321749">
    <property type="component" value="Unassembled WGS sequence"/>
</dbReference>
<evidence type="ECO:0000256" key="2">
    <source>
        <dbReference type="ARBA" id="ARBA00023125"/>
    </source>
</evidence>
<keyword evidence="3" id="KW-0804">Transcription</keyword>
<proteinExistence type="predicted"/>
<dbReference type="PROSITE" id="PS51118">
    <property type="entry name" value="HTH_HXLR"/>
    <property type="match status" value="1"/>
</dbReference>
<keyword evidence="6" id="KW-1185">Reference proteome</keyword>
<comment type="caution">
    <text evidence="5">The sequence shown here is derived from an EMBL/GenBank/DDBJ whole genome shotgun (WGS) entry which is preliminary data.</text>
</comment>
<name>A0AA87URU3_9MICO</name>
<dbReference type="Pfam" id="PF01638">
    <property type="entry name" value="HxlR"/>
    <property type="match status" value="1"/>
</dbReference>